<sequence length="211" mass="23053">MRILSPTPPCSGYGSGDGGDGIRNLTAAAMEEGDLRISNRYSDPYVFLSSSIFYPTMVGGVAKNGSFATVEEWQSPRGVSGKPVIRGRRVAVGFLPPRVRVWVVSPTRGSLEGGERILGNRPRSTPLPTLVADAGGLASVNHVRLENGALWFKSEHIYDIQSISRGWSIVNRPYHILYGPDHTIPVLSCLVQFDPDRPLTRYDTTPNCDQV</sequence>
<proteinExistence type="predicted"/>
<organism evidence="1 2">
    <name type="scientific">Linum trigynum</name>
    <dbReference type="NCBI Taxonomy" id="586398"/>
    <lineage>
        <taxon>Eukaryota</taxon>
        <taxon>Viridiplantae</taxon>
        <taxon>Streptophyta</taxon>
        <taxon>Embryophyta</taxon>
        <taxon>Tracheophyta</taxon>
        <taxon>Spermatophyta</taxon>
        <taxon>Magnoliopsida</taxon>
        <taxon>eudicotyledons</taxon>
        <taxon>Gunneridae</taxon>
        <taxon>Pentapetalae</taxon>
        <taxon>rosids</taxon>
        <taxon>fabids</taxon>
        <taxon>Malpighiales</taxon>
        <taxon>Linaceae</taxon>
        <taxon>Linum</taxon>
    </lineage>
</organism>
<accession>A0AAV2CL65</accession>
<protein>
    <submittedName>
        <fullName evidence="1">Uncharacterized protein</fullName>
    </submittedName>
</protein>
<keyword evidence="2" id="KW-1185">Reference proteome</keyword>
<name>A0AAV2CL65_9ROSI</name>
<evidence type="ECO:0000313" key="1">
    <source>
        <dbReference type="EMBL" id="CAL1356528.1"/>
    </source>
</evidence>
<dbReference type="EMBL" id="OZ034813">
    <property type="protein sequence ID" value="CAL1356528.1"/>
    <property type="molecule type" value="Genomic_DNA"/>
</dbReference>
<reference evidence="1 2" key="1">
    <citation type="submission" date="2024-04" db="EMBL/GenBank/DDBJ databases">
        <authorList>
            <person name="Fracassetti M."/>
        </authorList>
    </citation>
    <scope>NUCLEOTIDE SEQUENCE [LARGE SCALE GENOMIC DNA]</scope>
</reference>
<gene>
    <name evidence="1" type="ORF">LTRI10_LOCUS4230</name>
</gene>
<dbReference type="Proteomes" id="UP001497516">
    <property type="component" value="Chromosome 1"/>
</dbReference>
<evidence type="ECO:0000313" key="2">
    <source>
        <dbReference type="Proteomes" id="UP001497516"/>
    </source>
</evidence>
<dbReference type="AlphaFoldDB" id="A0AAV2CL65"/>